<dbReference type="OrthoDB" id="9777385at2"/>
<dbReference type="InterPro" id="IPR017439">
    <property type="entry name" value="Amidohydrolase"/>
</dbReference>
<dbReference type="EMBL" id="CM000951">
    <property type="protein sequence ID" value="EDY56075.1"/>
    <property type="molecule type" value="Genomic_DNA"/>
</dbReference>
<dbReference type="Proteomes" id="UP000002785">
    <property type="component" value="Chromosome"/>
</dbReference>
<reference evidence="4" key="1">
    <citation type="submission" date="2009-10" db="EMBL/GenBank/DDBJ databases">
        <title>The genome sequence of Streptomyces sviceus strain ATCC 29083.</title>
        <authorList>
            <consortium name="The Broad Institute Genome Sequencing Platform"/>
            <consortium name="Broad Institute Microbial Sequencing Center"/>
            <person name="Fischbach M."/>
            <person name="Godfrey P."/>
            <person name="Ward D."/>
            <person name="Young S."/>
            <person name="Zeng Q."/>
            <person name="Koehrsen M."/>
            <person name="Alvarado L."/>
            <person name="Berlin A.M."/>
            <person name="Bochicchio J."/>
            <person name="Borenstein D."/>
            <person name="Chapman S.B."/>
            <person name="Chen Z."/>
            <person name="Engels R."/>
            <person name="Freedman E."/>
            <person name="Gellesch M."/>
            <person name="Goldberg J."/>
            <person name="Griggs A."/>
            <person name="Gujja S."/>
            <person name="Heilman E.R."/>
            <person name="Heiman D.I."/>
            <person name="Hepburn T.A."/>
            <person name="Howarth C."/>
            <person name="Jen D."/>
            <person name="Larson L."/>
            <person name="Lewis B."/>
            <person name="Mehta T."/>
            <person name="Park D."/>
            <person name="Pearson M."/>
            <person name="Richards J."/>
            <person name="Roberts A."/>
            <person name="Saif S."/>
            <person name="Shea T.D."/>
            <person name="Shenoy N."/>
            <person name="Sisk P."/>
            <person name="Stolte C."/>
            <person name="Sykes S.N."/>
            <person name="Thomson T."/>
            <person name="Walk T."/>
            <person name="White J."/>
            <person name="Yandava C."/>
            <person name="Straight P."/>
            <person name="Clardy J."/>
            <person name="Hung D."/>
            <person name="Kolter R."/>
            <person name="Mekalanos J."/>
            <person name="Walker S."/>
            <person name="Walsh C.T."/>
            <person name="Wieland-Brown L.C."/>
            <person name="Haas B."/>
            <person name="Nusbaum C."/>
            <person name="Birren B."/>
        </authorList>
    </citation>
    <scope>NUCLEOTIDE SEQUENCE [LARGE SCALE GENOMIC DNA]</scope>
    <source>
        <strain evidence="4">ATCC 29083</strain>
    </source>
</reference>
<dbReference type="PIRSF" id="PIRSF005962">
    <property type="entry name" value="Pept_M20D_amidohydro"/>
    <property type="match status" value="1"/>
</dbReference>
<sequence length="416" mass="43217">MAETARTPVAGPPPASRGQSGRAAAQRRLVRLRRALHRVPETGLHLPRTQELVLGALSGLGLRITTGRRLSSVTAVVEGTRPGPTVLLRADMDALPVAEPGTPPGSAVRAPMHACGHDLHTAMLVGAAHELLHRRDEVRGSVVLMFQPGEEEGAGARLMIEEGVLEAAGAPPVAAYALHVASAALPCGVVASRPGTLMASSDTIKVTVHGRGGHGSVPHSALDPVPVVCETVLALQSMVTRRFDVFDPVIVTVGSIHAGEVANVIPATAGYEATARSFTPKARGSLREEALRTIRGVAEAHGLTADVRWEEGYPPTVNDPAETDFAASVARGLLGADRFVDLSRPVSSSEDFSYVAERVPSAYLLLGACPSDRDPDTAPYNHSAQASFDDSVLADGAALLAELAVSRLAGTVPAVG</sequence>
<comment type="cofactor">
    <cofactor evidence="1">
        <name>Mn(2+)</name>
        <dbReference type="ChEBI" id="CHEBI:29035"/>
    </cofactor>
    <text evidence="1">The Mn(2+) ion enhances activity.</text>
</comment>
<dbReference type="GO" id="GO:0016787">
    <property type="term" value="F:hydrolase activity"/>
    <property type="evidence" value="ECO:0007669"/>
    <property type="project" value="InterPro"/>
</dbReference>
<dbReference type="PANTHER" id="PTHR11014">
    <property type="entry name" value="PEPTIDASE M20 FAMILY MEMBER"/>
    <property type="match status" value="1"/>
</dbReference>
<feature type="domain" description="Peptidase M20 dimerisation" evidence="3">
    <location>
        <begin position="203"/>
        <end position="301"/>
    </location>
</feature>
<dbReference type="AlphaFoldDB" id="B5HTC0"/>
<keyword evidence="1" id="KW-0479">Metal-binding</keyword>
<dbReference type="PANTHER" id="PTHR11014:SF63">
    <property type="entry name" value="METALLOPEPTIDASE, PUTATIVE (AFU_ORTHOLOGUE AFUA_6G09600)-RELATED"/>
    <property type="match status" value="1"/>
</dbReference>
<feature type="region of interest" description="Disordered" evidence="2">
    <location>
        <begin position="1"/>
        <end position="26"/>
    </location>
</feature>
<keyword evidence="5" id="KW-1185">Reference proteome</keyword>
<feature type="compositionally biased region" description="Low complexity" evidence="2">
    <location>
        <begin position="16"/>
        <end position="26"/>
    </location>
</feature>
<dbReference type="InterPro" id="IPR036264">
    <property type="entry name" value="Bact_exopeptidase_dim_dom"/>
</dbReference>
<proteinExistence type="predicted"/>
<dbReference type="CDD" id="cd03886">
    <property type="entry name" value="M20_Acy1"/>
    <property type="match status" value="1"/>
</dbReference>
<evidence type="ECO:0000313" key="4">
    <source>
        <dbReference type="EMBL" id="EDY56075.1"/>
    </source>
</evidence>
<dbReference type="Gene3D" id="3.40.630.10">
    <property type="entry name" value="Zn peptidases"/>
    <property type="match status" value="1"/>
</dbReference>
<feature type="binding site" evidence="1">
    <location>
        <position position="115"/>
    </location>
    <ligand>
        <name>Mn(2+)</name>
        <dbReference type="ChEBI" id="CHEBI:29035"/>
        <label>2</label>
    </ligand>
</feature>
<dbReference type="SUPFAM" id="SSF53187">
    <property type="entry name" value="Zn-dependent exopeptidases"/>
    <property type="match status" value="1"/>
</dbReference>
<evidence type="ECO:0000259" key="3">
    <source>
        <dbReference type="Pfam" id="PF07687"/>
    </source>
</evidence>
<protein>
    <submittedName>
        <fullName evidence="4">Peptidase M20D</fullName>
    </submittedName>
</protein>
<dbReference type="HOGENOM" id="CLU_023257_0_1_11"/>
<dbReference type="Pfam" id="PF01546">
    <property type="entry name" value="Peptidase_M20"/>
    <property type="match status" value="1"/>
</dbReference>
<dbReference type="InterPro" id="IPR011650">
    <property type="entry name" value="Peptidase_M20_dimer"/>
</dbReference>
<evidence type="ECO:0000313" key="5">
    <source>
        <dbReference type="Proteomes" id="UP000002785"/>
    </source>
</evidence>
<evidence type="ECO:0000256" key="1">
    <source>
        <dbReference type="PIRSR" id="PIRSR005962-1"/>
    </source>
</evidence>
<keyword evidence="1" id="KW-0464">Manganese</keyword>
<accession>B5HTC0</accession>
<dbReference type="Pfam" id="PF07687">
    <property type="entry name" value="M20_dimer"/>
    <property type="match status" value="1"/>
</dbReference>
<feature type="binding site" evidence="1">
    <location>
        <position position="117"/>
    </location>
    <ligand>
        <name>Mn(2+)</name>
        <dbReference type="ChEBI" id="CHEBI:29035"/>
        <label>2</label>
    </ligand>
</feature>
<dbReference type="InterPro" id="IPR002933">
    <property type="entry name" value="Peptidase_M20"/>
</dbReference>
<dbReference type="SUPFAM" id="SSF55031">
    <property type="entry name" value="Bacterial exopeptidase dimerisation domain"/>
    <property type="match status" value="1"/>
</dbReference>
<dbReference type="eggNOG" id="COG1473">
    <property type="taxonomic scope" value="Bacteria"/>
</dbReference>
<dbReference type="GO" id="GO:0046872">
    <property type="term" value="F:metal ion binding"/>
    <property type="evidence" value="ECO:0007669"/>
    <property type="project" value="UniProtKB-KW"/>
</dbReference>
<evidence type="ECO:0000256" key="2">
    <source>
        <dbReference type="SAM" id="MobiDB-lite"/>
    </source>
</evidence>
<organism evidence="4 5">
    <name type="scientific">Streptomyces sviceus (strain ATCC 29083 / DSM 924 / JCM 4929 / NBRC 13980 / NCIMB 11184 / NRRL 5439 / UC 5370)</name>
    <dbReference type="NCBI Taxonomy" id="463191"/>
    <lineage>
        <taxon>Bacteria</taxon>
        <taxon>Bacillati</taxon>
        <taxon>Actinomycetota</taxon>
        <taxon>Actinomycetes</taxon>
        <taxon>Kitasatosporales</taxon>
        <taxon>Streptomycetaceae</taxon>
        <taxon>Streptomyces</taxon>
    </lineage>
</organism>
<gene>
    <name evidence="4" type="ORF">SSEG_02837</name>
</gene>
<feature type="binding site" evidence="1">
    <location>
        <position position="179"/>
    </location>
    <ligand>
        <name>Mn(2+)</name>
        <dbReference type="ChEBI" id="CHEBI:29035"/>
        <label>2</label>
    </ligand>
</feature>
<dbReference type="NCBIfam" id="TIGR01891">
    <property type="entry name" value="amidohydrolases"/>
    <property type="match status" value="1"/>
</dbReference>
<name>B5HTC0_STRX2</name>
<feature type="binding site" evidence="1">
    <location>
        <position position="151"/>
    </location>
    <ligand>
        <name>Mn(2+)</name>
        <dbReference type="ChEBI" id="CHEBI:29035"/>
        <label>2</label>
    </ligand>
</feature>
<dbReference type="Gene3D" id="3.30.70.360">
    <property type="match status" value="1"/>
</dbReference>
<feature type="binding site" evidence="1">
    <location>
        <position position="382"/>
    </location>
    <ligand>
        <name>Mn(2+)</name>
        <dbReference type="ChEBI" id="CHEBI:29035"/>
        <label>2</label>
    </ligand>
</feature>